<feature type="compositionally biased region" description="Basic and acidic residues" evidence="1">
    <location>
        <begin position="106"/>
        <end position="118"/>
    </location>
</feature>
<reference evidence="2 3" key="1">
    <citation type="submission" date="2024-11" db="EMBL/GenBank/DDBJ databases">
        <title>A near-complete genome assembly of Cinchona calisaya.</title>
        <authorList>
            <person name="Lian D.C."/>
            <person name="Zhao X.W."/>
            <person name="Wei L."/>
        </authorList>
    </citation>
    <scope>NUCLEOTIDE SEQUENCE [LARGE SCALE GENOMIC DNA]</scope>
    <source>
        <tissue evidence="2">Nenye</tissue>
    </source>
</reference>
<comment type="caution">
    <text evidence="2">The sequence shown here is derived from an EMBL/GenBank/DDBJ whole genome shotgun (WGS) entry which is preliminary data.</text>
</comment>
<dbReference type="Proteomes" id="UP001630127">
    <property type="component" value="Unassembled WGS sequence"/>
</dbReference>
<feature type="compositionally biased region" description="Basic and acidic residues" evidence="1">
    <location>
        <begin position="45"/>
        <end position="54"/>
    </location>
</feature>
<dbReference type="AlphaFoldDB" id="A0ABD2YLT5"/>
<organism evidence="2 3">
    <name type="scientific">Cinchona calisaya</name>
    <dbReference type="NCBI Taxonomy" id="153742"/>
    <lineage>
        <taxon>Eukaryota</taxon>
        <taxon>Viridiplantae</taxon>
        <taxon>Streptophyta</taxon>
        <taxon>Embryophyta</taxon>
        <taxon>Tracheophyta</taxon>
        <taxon>Spermatophyta</taxon>
        <taxon>Magnoliopsida</taxon>
        <taxon>eudicotyledons</taxon>
        <taxon>Gunneridae</taxon>
        <taxon>Pentapetalae</taxon>
        <taxon>asterids</taxon>
        <taxon>lamiids</taxon>
        <taxon>Gentianales</taxon>
        <taxon>Rubiaceae</taxon>
        <taxon>Cinchonoideae</taxon>
        <taxon>Cinchoneae</taxon>
        <taxon>Cinchona</taxon>
    </lineage>
</organism>
<evidence type="ECO:0000256" key="1">
    <source>
        <dbReference type="SAM" id="MobiDB-lite"/>
    </source>
</evidence>
<proteinExistence type="predicted"/>
<protein>
    <submittedName>
        <fullName evidence="2">Uncharacterized protein</fullName>
    </submittedName>
</protein>
<keyword evidence="3" id="KW-1185">Reference proteome</keyword>
<feature type="region of interest" description="Disordered" evidence="1">
    <location>
        <begin position="45"/>
        <end position="78"/>
    </location>
</feature>
<accession>A0ABD2YLT5</accession>
<gene>
    <name evidence="2" type="ORF">ACH5RR_031890</name>
</gene>
<evidence type="ECO:0000313" key="3">
    <source>
        <dbReference type="Proteomes" id="UP001630127"/>
    </source>
</evidence>
<sequence length="118" mass="13712">MVNPSSSRMLYKRQIHLSSNSATRHNLLECDQSNDLQTKRLKDRFHLRMRKESKGLQPPASTSDQEPQESPVPMHRTCLLGFSDFPPYQEVQNVALRKARQNCKYPDSKQAKTRENRA</sequence>
<evidence type="ECO:0000313" key="2">
    <source>
        <dbReference type="EMBL" id="KAL3506508.1"/>
    </source>
</evidence>
<name>A0ABD2YLT5_9GENT</name>
<dbReference type="EMBL" id="JBJUIK010000013">
    <property type="protein sequence ID" value="KAL3506508.1"/>
    <property type="molecule type" value="Genomic_DNA"/>
</dbReference>
<feature type="region of interest" description="Disordered" evidence="1">
    <location>
        <begin position="99"/>
        <end position="118"/>
    </location>
</feature>